<sequence>MLYLLGQDQILFKPLDSEEPYTLDNGLQTINCWLDMAIIGLKYKIPFVLIGFETLYSDEKERMEYVVGGSKNDPWPFERVYKFCKKLHNDVSGFMEELVLEYCRLCICSTTVKEFEKDCKRHLKELEDKLSRLDDVL</sequence>
<gene>
    <name evidence="1" type="ORF">CVT17_02005</name>
</gene>
<dbReference type="AlphaFoldDB" id="A0AAE7P4I2"/>
<dbReference type="RefSeq" id="WP_087579605.1">
    <property type="nucleotide sequence ID" value="NZ_CABMLB010000002.1"/>
</dbReference>
<name>A0AAE7P4I2_9BACT</name>
<proteinExistence type="predicted"/>
<evidence type="ECO:0000313" key="1">
    <source>
        <dbReference type="EMBL" id="QPH85820.1"/>
    </source>
</evidence>
<dbReference type="Proteomes" id="UP000594513">
    <property type="component" value="Chromosome"/>
</dbReference>
<organism evidence="1 2">
    <name type="scientific">Campylobacter concisus</name>
    <dbReference type="NCBI Taxonomy" id="199"/>
    <lineage>
        <taxon>Bacteria</taxon>
        <taxon>Pseudomonadati</taxon>
        <taxon>Campylobacterota</taxon>
        <taxon>Epsilonproteobacteria</taxon>
        <taxon>Campylobacterales</taxon>
        <taxon>Campylobacteraceae</taxon>
        <taxon>Campylobacter</taxon>
    </lineage>
</organism>
<reference evidence="1 2" key="1">
    <citation type="journal article" date="2018" name="Emerg. Microbes Infect.">
        <title>Genomic analysis of oral Campylobacter concisus strains identified a potential bacterial molecular marker associated with active Crohn's disease.</title>
        <authorList>
            <person name="Liu F."/>
            <person name="Ma R."/>
            <person name="Tay C.Y.A."/>
            <person name="Octavia S."/>
            <person name="Lan R."/>
            <person name="Chung H.K.L."/>
            <person name="Riordan S.M."/>
            <person name="Grimm M.C."/>
            <person name="Leong R.W."/>
            <person name="Tanaka M.M."/>
            <person name="Connor S."/>
            <person name="Zhang L."/>
        </authorList>
    </citation>
    <scope>NUCLEOTIDE SEQUENCE [LARGE SCALE GENOMIC DNA]</scope>
    <source>
        <strain evidence="1 2">P27CDO-S2</strain>
    </source>
</reference>
<protein>
    <submittedName>
        <fullName evidence="1">Uncharacterized protein</fullName>
    </submittedName>
</protein>
<dbReference type="EMBL" id="CP049272">
    <property type="protein sequence ID" value="QPH85820.1"/>
    <property type="molecule type" value="Genomic_DNA"/>
</dbReference>
<evidence type="ECO:0000313" key="2">
    <source>
        <dbReference type="Proteomes" id="UP000594513"/>
    </source>
</evidence>
<accession>A0AAE7P4I2</accession>